<keyword evidence="2" id="KW-0813">Transport</keyword>
<keyword evidence="2" id="KW-0999">Mitochondrion inner membrane</keyword>
<evidence type="ECO:0000256" key="2">
    <source>
        <dbReference type="RuleBase" id="RU363103"/>
    </source>
</evidence>
<gene>
    <name evidence="3" type="primary">NDUFA12_0</name>
    <name evidence="4" type="synonym">NDUFA12_1</name>
    <name evidence="3" type="ORF">AVEN_102669_1</name>
    <name evidence="4" type="ORF">AVEN_102670_1</name>
</gene>
<comment type="caution">
    <text evidence="3">The sequence shown here is derived from an EMBL/GenBank/DDBJ whole genome shotgun (WGS) entry which is preliminary data.</text>
</comment>
<evidence type="ECO:0000313" key="4">
    <source>
        <dbReference type="EMBL" id="GBM99745.1"/>
    </source>
</evidence>
<keyword evidence="2" id="KW-0679">Respiratory chain</keyword>
<dbReference type="Pfam" id="PF05071">
    <property type="entry name" value="NDUFA12"/>
    <property type="match status" value="1"/>
</dbReference>
<dbReference type="GO" id="GO:0006979">
    <property type="term" value="P:response to oxidative stress"/>
    <property type="evidence" value="ECO:0007669"/>
    <property type="project" value="TreeGrafter"/>
</dbReference>
<keyword evidence="3" id="KW-0830">Ubiquinone</keyword>
<dbReference type="OrthoDB" id="274641at2759"/>
<dbReference type="PANTHER" id="PTHR12910">
    <property type="entry name" value="NADH-UBIQUINONE OXIDOREDUCTASE SUBUNIT B17.2"/>
    <property type="match status" value="1"/>
</dbReference>
<dbReference type="PANTHER" id="PTHR12910:SF2">
    <property type="entry name" value="NADH DEHYDROGENASE [UBIQUINONE] 1 ALPHA SUBCOMPLEX SUBUNIT 12"/>
    <property type="match status" value="1"/>
</dbReference>
<proteinExistence type="inferred from homology"/>
<comment type="function">
    <text evidence="2">Accessory subunit of the mitochondrial membrane respiratory chain NADH dehydrogenase (Complex I), that is believed not to be involved in catalysis. Complex I functions in the transfer of electrons from NADH to the respiratory chain. The immediate electron acceptor for the enzyme is believed to be ubiquinone.</text>
</comment>
<evidence type="ECO:0000256" key="1">
    <source>
        <dbReference type="ARBA" id="ARBA00007355"/>
    </source>
</evidence>
<comment type="subcellular location">
    <subcellularLocation>
        <location evidence="2">Mitochondrion inner membrane</location>
        <topology evidence="2">Peripheral membrane protein</topology>
        <orientation evidence="2">Matrix side</orientation>
    </subcellularLocation>
</comment>
<sequence length="138" mass="16279">MASLGLDKIKRVFDIIKFNGGILKSLRTIYRTDELKMGTLVGTDKFGNKYYENKMHFYSRNRWVDYTEAVNLDYDGSQVPPEWHRWLHYMTDDPPTVKKPVDHKWIMDHTPNLSGTKKAYMPYPTTKPKIQAWVPPKQ</sequence>
<keyword evidence="2" id="KW-0496">Mitochondrion</keyword>
<evidence type="ECO:0000313" key="5">
    <source>
        <dbReference type="Proteomes" id="UP000499080"/>
    </source>
</evidence>
<dbReference type="InterPro" id="IPR007763">
    <property type="entry name" value="NDUFA12"/>
</dbReference>
<dbReference type="AlphaFoldDB" id="A0A4Y2KBY5"/>
<comment type="subunit">
    <text evidence="2">Complex I is composed of 45 different subunits.</text>
</comment>
<protein>
    <recommendedName>
        <fullName evidence="2">NADH dehydrogenase [ubiquinone] 1 alpha subcomplex subunit 12</fullName>
    </recommendedName>
</protein>
<keyword evidence="2" id="KW-0249">Electron transport</keyword>
<dbReference type="Proteomes" id="UP000499080">
    <property type="component" value="Unassembled WGS sequence"/>
</dbReference>
<evidence type="ECO:0000313" key="3">
    <source>
        <dbReference type="EMBL" id="GBM99744.1"/>
    </source>
</evidence>
<reference evidence="3 5" key="1">
    <citation type="journal article" date="2019" name="Sci. Rep.">
        <title>Orb-weaving spider Araneus ventricosus genome elucidates the spidroin gene catalogue.</title>
        <authorList>
            <person name="Kono N."/>
            <person name="Nakamura H."/>
            <person name="Ohtoshi R."/>
            <person name="Moran D.A.P."/>
            <person name="Shinohara A."/>
            <person name="Yoshida Y."/>
            <person name="Fujiwara M."/>
            <person name="Mori M."/>
            <person name="Tomita M."/>
            <person name="Arakawa K."/>
        </authorList>
    </citation>
    <scope>NUCLEOTIDE SEQUENCE [LARGE SCALE GENOMIC DNA]</scope>
</reference>
<dbReference type="GO" id="GO:0005743">
    <property type="term" value="C:mitochondrial inner membrane"/>
    <property type="evidence" value="ECO:0007669"/>
    <property type="project" value="UniProtKB-SubCell"/>
</dbReference>
<keyword evidence="2" id="KW-0472">Membrane</keyword>
<accession>A0A4Y2KBY5</accession>
<dbReference type="GO" id="GO:0045271">
    <property type="term" value="C:respiratory chain complex I"/>
    <property type="evidence" value="ECO:0007669"/>
    <property type="project" value="InterPro"/>
</dbReference>
<dbReference type="EMBL" id="BGPR01004444">
    <property type="protein sequence ID" value="GBM99744.1"/>
    <property type="molecule type" value="Genomic_DNA"/>
</dbReference>
<organism evidence="3 5">
    <name type="scientific">Araneus ventricosus</name>
    <name type="common">Orbweaver spider</name>
    <name type="synonym">Epeira ventricosa</name>
    <dbReference type="NCBI Taxonomy" id="182803"/>
    <lineage>
        <taxon>Eukaryota</taxon>
        <taxon>Metazoa</taxon>
        <taxon>Ecdysozoa</taxon>
        <taxon>Arthropoda</taxon>
        <taxon>Chelicerata</taxon>
        <taxon>Arachnida</taxon>
        <taxon>Araneae</taxon>
        <taxon>Araneomorphae</taxon>
        <taxon>Entelegynae</taxon>
        <taxon>Araneoidea</taxon>
        <taxon>Araneidae</taxon>
        <taxon>Araneus</taxon>
    </lineage>
</organism>
<comment type="similarity">
    <text evidence="1 2">Belongs to the complex I NDUFA12 subunit family.</text>
</comment>
<dbReference type="EMBL" id="BGPR01004444">
    <property type="protein sequence ID" value="GBM99745.1"/>
    <property type="molecule type" value="Genomic_DNA"/>
</dbReference>
<keyword evidence="5" id="KW-1185">Reference proteome</keyword>
<name>A0A4Y2KBY5_ARAVE</name>